<dbReference type="STRING" id="1189621.A3SI_10214"/>
<proteinExistence type="predicted"/>
<keyword evidence="2" id="KW-1185">Reference proteome</keyword>
<dbReference type="PATRIC" id="fig|1189621.3.peg.2125"/>
<reference evidence="1 2" key="1">
    <citation type="submission" date="2012-05" db="EMBL/GenBank/DDBJ databases">
        <title>Genome sequence of Nitritalea halalkaliphila LW7.</title>
        <authorList>
            <person name="Jangir P.K."/>
            <person name="Singh A."/>
            <person name="Shivaji S."/>
            <person name="Sharma R."/>
        </authorList>
    </citation>
    <scope>NUCLEOTIDE SEQUENCE [LARGE SCALE GENOMIC DNA]</scope>
    <source>
        <strain evidence="1 2">LW7</strain>
    </source>
</reference>
<comment type="caution">
    <text evidence="1">The sequence shown here is derived from an EMBL/GenBank/DDBJ whole genome shotgun (WGS) entry which is preliminary data.</text>
</comment>
<gene>
    <name evidence="1" type="ORF">A3SI_10214</name>
</gene>
<dbReference type="Pfam" id="PF20113">
    <property type="entry name" value="DUF6503"/>
    <property type="match status" value="1"/>
</dbReference>
<dbReference type="Proteomes" id="UP000005551">
    <property type="component" value="Unassembled WGS sequence"/>
</dbReference>
<dbReference type="RefSeq" id="WP_009055032.1">
    <property type="nucleotide sequence ID" value="NZ_AJYA01000021.1"/>
</dbReference>
<name>I5C3J3_9BACT</name>
<sequence>MFFLYWFDTVTGEIAYLAYSFHTNGGGVRFREVIQRHDVGGLILLDYANYKPADADTPLEELEALFLAGALEKLSEIRLENVRVEPKREDPYAP</sequence>
<dbReference type="AlphaFoldDB" id="I5C3J3"/>
<evidence type="ECO:0000313" key="1">
    <source>
        <dbReference type="EMBL" id="EIM76395.1"/>
    </source>
</evidence>
<dbReference type="InterPro" id="IPR045444">
    <property type="entry name" value="DUF6503"/>
</dbReference>
<protein>
    <submittedName>
        <fullName evidence="1">Uncharacterized protein</fullName>
    </submittedName>
</protein>
<dbReference type="EMBL" id="AJYA01000021">
    <property type="protein sequence ID" value="EIM76395.1"/>
    <property type="molecule type" value="Genomic_DNA"/>
</dbReference>
<evidence type="ECO:0000313" key="2">
    <source>
        <dbReference type="Proteomes" id="UP000005551"/>
    </source>
</evidence>
<accession>I5C3J3</accession>
<organism evidence="1 2">
    <name type="scientific">Nitritalea halalkaliphila LW7</name>
    <dbReference type="NCBI Taxonomy" id="1189621"/>
    <lineage>
        <taxon>Bacteria</taxon>
        <taxon>Pseudomonadati</taxon>
        <taxon>Bacteroidota</taxon>
        <taxon>Cytophagia</taxon>
        <taxon>Cytophagales</taxon>
        <taxon>Cyclobacteriaceae</taxon>
        <taxon>Nitritalea</taxon>
    </lineage>
</organism>